<dbReference type="EC" id="2.7.1.170" evidence="1"/>
<comment type="pathway">
    <text evidence="1">Cell wall biogenesis; peptidoglycan recycling.</text>
</comment>
<dbReference type="GO" id="GO:0016301">
    <property type="term" value="F:kinase activity"/>
    <property type="evidence" value="ECO:0007669"/>
    <property type="project" value="UniProtKB-KW"/>
</dbReference>
<comment type="function">
    <text evidence="1">Catalyzes the specific phosphorylation of 1,6-anhydro-N-acetylmuramic acid (anhMurNAc) with the simultaneous cleavage of the 1,6-anhydro ring, generating MurNAc-6-P. Is required for the utilization of anhMurNAc either imported from the medium or derived from its own cell wall murein, and thus plays a role in cell wall recycling.</text>
</comment>
<dbReference type="PANTHER" id="PTHR30605">
    <property type="entry name" value="ANHYDRO-N-ACETYLMURAMIC ACID KINASE"/>
    <property type="match status" value="1"/>
</dbReference>
<dbReference type="InterPro" id="IPR005338">
    <property type="entry name" value="Anhydro_N_Ac-Mur_kinase"/>
</dbReference>
<dbReference type="GO" id="GO:0009254">
    <property type="term" value="P:peptidoglycan turnover"/>
    <property type="evidence" value="ECO:0007669"/>
    <property type="project" value="UniProtKB-UniRule"/>
</dbReference>
<dbReference type="CDD" id="cd24050">
    <property type="entry name" value="ASKHA_NBD_ANMK"/>
    <property type="match status" value="1"/>
</dbReference>
<comment type="pathway">
    <text evidence="1">Amino-sugar metabolism; 1,6-anhydro-N-acetylmuramate degradation.</text>
</comment>
<keyword evidence="1" id="KW-0547">Nucleotide-binding</keyword>
<reference evidence="2" key="1">
    <citation type="submission" date="2021-03" db="EMBL/GenBank/DDBJ databases">
        <title>Description of Psychrosphaera ytuae sp. nov. isolated from deep sea sediment of South China Sea.</title>
        <authorList>
            <person name="Zhang J."/>
            <person name="Xu X.-D."/>
        </authorList>
    </citation>
    <scope>NUCLEOTIDE SEQUENCE</scope>
    <source>
        <strain evidence="2">MTZ26</strain>
    </source>
</reference>
<feature type="binding site" evidence="1">
    <location>
        <begin position="18"/>
        <end position="25"/>
    </location>
    <ligand>
        <name>ATP</name>
        <dbReference type="ChEBI" id="CHEBI:30616"/>
    </ligand>
</feature>
<evidence type="ECO:0000256" key="1">
    <source>
        <dbReference type="HAMAP-Rule" id="MF_01270"/>
    </source>
</evidence>
<keyword evidence="1 2" id="KW-0418">Kinase</keyword>
<dbReference type="RefSeq" id="WP_208831704.1">
    <property type="nucleotide sequence ID" value="NZ_CP072110.1"/>
</dbReference>
<name>A0A975DB22_9GAMM</name>
<dbReference type="InterPro" id="IPR043129">
    <property type="entry name" value="ATPase_NBD"/>
</dbReference>
<protein>
    <recommendedName>
        <fullName evidence="1">Anhydro-N-acetylmuramic acid kinase</fullName>
        <ecNumber evidence="1">2.7.1.170</ecNumber>
    </recommendedName>
    <alternativeName>
        <fullName evidence="1">AnhMurNAc kinase</fullName>
    </alternativeName>
</protein>
<comment type="similarity">
    <text evidence="1">Belongs to the anhydro-N-acetylmuramic acid kinase family.</text>
</comment>
<accession>A0A975DB22</accession>
<keyword evidence="3" id="KW-1185">Reference proteome</keyword>
<dbReference type="Proteomes" id="UP000682739">
    <property type="component" value="Chromosome"/>
</dbReference>
<dbReference type="GO" id="GO:0006040">
    <property type="term" value="P:amino sugar metabolic process"/>
    <property type="evidence" value="ECO:0007669"/>
    <property type="project" value="InterPro"/>
</dbReference>
<dbReference type="GO" id="GO:0005524">
    <property type="term" value="F:ATP binding"/>
    <property type="evidence" value="ECO:0007669"/>
    <property type="project" value="UniProtKB-UniRule"/>
</dbReference>
<proteinExistence type="inferred from homology"/>
<dbReference type="Gene3D" id="3.30.420.40">
    <property type="match status" value="2"/>
</dbReference>
<keyword evidence="1" id="KW-0119">Carbohydrate metabolism</keyword>
<evidence type="ECO:0000313" key="2">
    <source>
        <dbReference type="EMBL" id="QTH63649.1"/>
    </source>
</evidence>
<sequence>MSSTQVNNTEFYLGIMTGTSLDGVDIALVEIGVDQDSKPVIELHHSRAFHLPESLTEQLAELSQVDFEPTSLFQIKALEQAYTLAIADCVNAFVRQIRWSQPIKAIGCHGLTVCHHPKPEPESDLEQGFSWQILDGSLLAAKTQLDVVYDFRSKDVALGGEGAPLVPPFHQTLFQYLDEQHQGQTICLNLGGIANISFWRDQLCYGFDTGPANTLMDSWIQLYQQQPYDADGQWAAQGQVCGALLAHLLKDEYFSLPFPKSTGKEYFNLSWLKQKIANFSDTSKQTCGNIKAVDVQATLLHLTAKSIAMAVEKLSDKGVLVCCGGGVRNSQLMSVVADYLPNYEVKTSTELGVSSDDIEAMAFAWLGYCRVHGIPAGKATVTNAHTDSVLGAWVTAQ</sequence>
<comment type="catalytic activity">
    <reaction evidence="1">
        <text>1,6-anhydro-N-acetyl-beta-muramate + ATP + H2O = N-acetyl-D-muramate 6-phosphate + ADP + H(+)</text>
        <dbReference type="Rhea" id="RHEA:24952"/>
        <dbReference type="ChEBI" id="CHEBI:15377"/>
        <dbReference type="ChEBI" id="CHEBI:15378"/>
        <dbReference type="ChEBI" id="CHEBI:30616"/>
        <dbReference type="ChEBI" id="CHEBI:58690"/>
        <dbReference type="ChEBI" id="CHEBI:58722"/>
        <dbReference type="ChEBI" id="CHEBI:456216"/>
        <dbReference type="EC" id="2.7.1.170"/>
    </reaction>
</comment>
<evidence type="ECO:0000313" key="3">
    <source>
        <dbReference type="Proteomes" id="UP000682739"/>
    </source>
</evidence>
<dbReference type="EMBL" id="CP072110">
    <property type="protein sequence ID" value="QTH63649.1"/>
    <property type="molecule type" value="Genomic_DNA"/>
</dbReference>
<keyword evidence="1 2" id="KW-0808">Transferase</keyword>
<dbReference type="PANTHER" id="PTHR30605:SF0">
    <property type="entry name" value="ANHYDRO-N-ACETYLMURAMIC ACID KINASE"/>
    <property type="match status" value="1"/>
</dbReference>
<dbReference type="SUPFAM" id="SSF53067">
    <property type="entry name" value="Actin-like ATPase domain"/>
    <property type="match status" value="1"/>
</dbReference>
<dbReference type="NCBIfam" id="NF007139">
    <property type="entry name" value="PRK09585.1-3"/>
    <property type="match status" value="1"/>
</dbReference>
<dbReference type="AlphaFoldDB" id="A0A975DB22"/>
<dbReference type="Pfam" id="PF03702">
    <property type="entry name" value="AnmK"/>
    <property type="match status" value="1"/>
</dbReference>
<keyword evidence="1" id="KW-0067">ATP-binding</keyword>
<dbReference type="GO" id="GO:0016773">
    <property type="term" value="F:phosphotransferase activity, alcohol group as acceptor"/>
    <property type="evidence" value="ECO:0007669"/>
    <property type="project" value="UniProtKB-UniRule"/>
</dbReference>
<dbReference type="GO" id="GO:0097175">
    <property type="term" value="P:1,6-anhydro-N-acetyl-beta-muramic acid catabolic process"/>
    <property type="evidence" value="ECO:0007669"/>
    <property type="project" value="UniProtKB-UniRule"/>
</dbReference>
<organism evidence="2 3">
    <name type="scientific">Psychrosphaera ytuae</name>
    <dbReference type="NCBI Taxonomy" id="2820710"/>
    <lineage>
        <taxon>Bacteria</taxon>
        <taxon>Pseudomonadati</taxon>
        <taxon>Pseudomonadota</taxon>
        <taxon>Gammaproteobacteria</taxon>
        <taxon>Alteromonadales</taxon>
        <taxon>Pseudoalteromonadaceae</taxon>
        <taxon>Psychrosphaera</taxon>
    </lineage>
</organism>
<dbReference type="HAMAP" id="MF_01270">
    <property type="entry name" value="AnhMurNAc_kinase"/>
    <property type="match status" value="1"/>
</dbReference>
<dbReference type="KEGG" id="psym:J1N51_13125"/>
<gene>
    <name evidence="1" type="primary">anmK</name>
    <name evidence="2" type="ORF">J1N51_13125</name>
</gene>